<evidence type="ECO:0000259" key="2">
    <source>
        <dbReference type="Pfam" id="PF00296"/>
    </source>
</evidence>
<dbReference type="Pfam" id="PF00296">
    <property type="entry name" value="Bac_luciferase"/>
    <property type="match status" value="1"/>
</dbReference>
<dbReference type="PANTHER" id="PTHR43244">
    <property type="match status" value="1"/>
</dbReference>
<dbReference type="RefSeq" id="WP_191869609.1">
    <property type="nucleotide sequence ID" value="NZ_BMRU01000028.1"/>
</dbReference>
<dbReference type="Proteomes" id="UP000660554">
    <property type="component" value="Unassembled WGS sequence"/>
</dbReference>
<gene>
    <name evidence="3" type="primary">hmd</name>
    <name evidence="3" type="ORF">Scinn_11270</name>
</gene>
<feature type="domain" description="Luciferase-like" evidence="2">
    <location>
        <begin position="8"/>
        <end position="310"/>
    </location>
</feature>
<dbReference type="SUPFAM" id="SSF51679">
    <property type="entry name" value="Bacterial luciferase-like"/>
    <property type="match status" value="1"/>
</dbReference>
<reference evidence="4" key="1">
    <citation type="submission" date="2020-09" db="EMBL/GenBank/DDBJ databases">
        <title>Whole genome shotgun sequence of Streptomyces cinnamonensis NBRC 15873.</title>
        <authorList>
            <person name="Komaki H."/>
            <person name="Tamura T."/>
        </authorList>
    </citation>
    <scope>NUCLEOTIDE SEQUENCE [LARGE SCALE GENOMIC DNA]</scope>
    <source>
        <strain evidence="4">NBRC 15873</strain>
    </source>
</reference>
<dbReference type="InterPro" id="IPR036661">
    <property type="entry name" value="Luciferase-like_sf"/>
</dbReference>
<evidence type="ECO:0000313" key="3">
    <source>
        <dbReference type="EMBL" id="GHI11664.1"/>
    </source>
</evidence>
<protein>
    <submittedName>
        <fullName evidence="3">LLM class F420-dependent oxidoreductase</fullName>
    </submittedName>
</protein>
<organism evidence="3 4">
    <name type="scientific">Streptomyces virginiae</name>
    <name type="common">Streptomyces cinnamonensis</name>
    <dbReference type="NCBI Taxonomy" id="1961"/>
    <lineage>
        <taxon>Bacteria</taxon>
        <taxon>Bacillati</taxon>
        <taxon>Actinomycetota</taxon>
        <taxon>Actinomycetes</taxon>
        <taxon>Kitasatosporales</taxon>
        <taxon>Streptomycetaceae</taxon>
        <taxon>Streptomyces</taxon>
    </lineage>
</organism>
<keyword evidence="1" id="KW-0560">Oxidoreductase</keyword>
<dbReference type="CDD" id="cd01097">
    <property type="entry name" value="Tetrahydromethanopterin_reductase"/>
    <property type="match status" value="1"/>
</dbReference>
<dbReference type="EMBL" id="BNDV01000002">
    <property type="protein sequence ID" value="GHI11664.1"/>
    <property type="molecule type" value="Genomic_DNA"/>
</dbReference>
<dbReference type="InterPro" id="IPR050564">
    <property type="entry name" value="F420-G6PD/mer"/>
</dbReference>
<name>A0ABQ3NFV0_STRVG</name>
<dbReference type="InterPro" id="IPR011251">
    <property type="entry name" value="Luciferase-like_dom"/>
</dbReference>
<proteinExistence type="predicted"/>
<dbReference type="GeneID" id="86957380"/>
<accession>A0ABQ3NFV0</accession>
<keyword evidence="4" id="KW-1185">Reference proteome</keyword>
<comment type="caution">
    <text evidence="3">The sequence shown here is derived from an EMBL/GenBank/DDBJ whole genome shotgun (WGS) entry which is preliminary data.</text>
</comment>
<dbReference type="Gene3D" id="3.20.20.30">
    <property type="entry name" value="Luciferase-like domain"/>
    <property type="match status" value="1"/>
</dbReference>
<dbReference type="PANTHER" id="PTHR43244:SF1">
    <property type="entry name" value="5,10-METHYLENETETRAHYDROMETHANOPTERIN REDUCTASE"/>
    <property type="match status" value="1"/>
</dbReference>
<evidence type="ECO:0000256" key="1">
    <source>
        <dbReference type="ARBA" id="ARBA00023002"/>
    </source>
</evidence>
<sequence>MKLGVNLSYQGAAELAVAAERLGYDVALAPEGYRSDAASVLGLVAGRTERIALGSAVMQIPARSPALAALTAATLQSLSGGRFRLGLGVSNPDVSEGWYGVPFAQPLARTREYVEIVRRALTGEPVRYEGRHYRLPSSGSGAAPLHVITEPAGAPVPVYLGAVGPGNLALAGEIADGWIGVFAAPDQVAESVAHIEAGRARAGRPLAGFDVMPCLATAIGEDTDGCVDRLRAHYAYLMGIGAPERNFYIALATRLGFGAQAAEVGRLAGEGDRAGAAAAVPAGFVELTALTGPVDRVAARMRQYAEAGVTTLGIMISSMAGSTEERISVLEGAMAALDRSGVRG</sequence>
<evidence type="ECO:0000313" key="4">
    <source>
        <dbReference type="Proteomes" id="UP000660554"/>
    </source>
</evidence>